<dbReference type="AlphaFoldDB" id="K2G1U3"/>
<proteinExistence type="predicted"/>
<dbReference type="EMBL" id="AMFJ01000220">
    <property type="protein sequence ID" value="EKE29138.1"/>
    <property type="molecule type" value="Genomic_DNA"/>
</dbReference>
<reference evidence="1" key="1">
    <citation type="journal article" date="2012" name="Science">
        <title>Fermentation, hydrogen, and sulfur metabolism in multiple uncultivated bacterial phyla.</title>
        <authorList>
            <person name="Wrighton K.C."/>
            <person name="Thomas B.C."/>
            <person name="Sharon I."/>
            <person name="Miller C.S."/>
            <person name="Castelle C.J."/>
            <person name="VerBerkmoes N.C."/>
            <person name="Wilkins M.J."/>
            <person name="Hettich R.L."/>
            <person name="Lipton M.S."/>
            <person name="Williams K.H."/>
            <person name="Long P.E."/>
            <person name="Banfield J.F."/>
        </authorList>
    </citation>
    <scope>NUCLEOTIDE SEQUENCE [LARGE SCALE GENOMIC DNA]</scope>
</reference>
<organism evidence="1">
    <name type="scientific">uncultured bacterium</name>
    <name type="common">gcode 4</name>
    <dbReference type="NCBI Taxonomy" id="1234023"/>
    <lineage>
        <taxon>Bacteria</taxon>
        <taxon>environmental samples</taxon>
    </lineage>
</organism>
<evidence type="ECO:0000313" key="1">
    <source>
        <dbReference type="EMBL" id="EKE29138.1"/>
    </source>
</evidence>
<gene>
    <name evidence="1" type="ORF">ACD_2C00220G0001</name>
</gene>
<accession>K2G1U3</accession>
<name>K2G1U3_9BACT</name>
<protein>
    <submittedName>
        <fullName evidence="1">Uncharacterized protein</fullName>
    </submittedName>
</protein>
<comment type="caution">
    <text evidence="1">The sequence shown here is derived from an EMBL/GenBank/DDBJ whole genome shotgun (WGS) entry which is preliminary data.</text>
</comment>
<sequence length="187" mass="21693">MSCLGVFPSDEYRSHFQDSLLIFMARKTHAICQTFFDILMFQFFTMNAQLESDQSYSISLSISRSQFSMTIVLTHFSFSWVQAEVIFIFQFFRTLTLLLSHIFTVFKSKSAAEIICASYEGTEELNLIFSILFVSSEFFSCSLALISLSETLFVRLDRLFLAFNHVEFELVATKLPFDRLFMNQLTV</sequence>